<comment type="caution">
    <text evidence="3">The sequence shown here is derived from an EMBL/GenBank/DDBJ whole genome shotgun (WGS) entry which is preliminary data.</text>
</comment>
<feature type="domain" description="FAD dependent oxidoreductase" evidence="2">
    <location>
        <begin position="18"/>
        <end position="409"/>
    </location>
</feature>
<protein>
    <submittedName>
        <fullName evidence="3">FAD-binding oxidoreductase</fullName>
    </submittedName>
</protein>
<dbReference type="GO" id="GO:0016491">
    <property type="term" value="F:oxidoreductase activity"/>
    <property type="evidence" value="ECO:0007669"/>
    <property type="project" value="UniProtKB-KW"/>
</dbReference>
<dbReference type="PANTHER" id="PTHR13847">
    <property type="entry name" value="SARCOSINE DEHYDROGENASE-RELATED"/>
    <property type="match status" value="1"/>
</dbReference>
<dbReference type="Proteomes" id="UP000263993">
    <property type="component" value="Unassembled WGS sequence"/>
</dbReference>
<accession>A0A371BAS3</accession>
<sequence>MSEAVSISDVASPARGRRVAIIGAGAVGTCCANYLLDAGFEVEVIDTVEPGGPDQCSYGNAGGLSPGSCIPNAMPGLIAELPGILLDPEGPVSLRILDLPHALPWLIRFLWSSRHRRVERISDAMIALNRHTFDFYNPLIKQAGCEDLIRYHGQLIVYEDPTGPSKSKLSIAMRRARGVKVEILDDRQIHELEPALGPAYKAGVFLPEQGQCPNPGRLVANLWRLAASKGAKLNRTRAKGFVFGPNGPTAVITENGAVQADQFVIAAGAFSGPLARQVGTTVPLISERGYHVMVESARTGLRVQTNSASRKFVAAPMEDGLRLSGTVEFARPGTGPFWKRADLLVRQGQHMFPGLDVSSVKRWMGNRPGTPDSIPVIERAPRHNNVIFAFGHGHQGLIGASVTGKLVAEIAADRPTTIDLSPYRSTRF</sequence>
<dbReference type="Pfam" id="PF01266">
    <property type="entry name" value="DAO"/>
    <property type="match status" value="1"/>
</dbReference>
<dbReference type="Gene3D" id="3.30.9.10">
    <property type="entry name" value="D-Amino Acid Oxidase, subunit A, domain 2"/>
    <property type="match status" value="1"/>
</dbReference>
<dbReference type="PANTHER" id="PTHR13847:SF289">
    <property type="entry name" value="GLYCINE OXIDASE"/>
    <property type="match status" value="1"/>
</dbReference>
<name>A0A371BAS3_9BRAD</name>
<evidence type="ECO:0000259" key="2">
    <source>
        <dbReference type="Pfam" id="PF01266"/>
    </source>
</evidence>
<dbReference type="GO" id="GO:0005737">
    <property type="term" value="C:cytoplasm"/>
    <property type="evidence" value="ECO:0007669"/>
    <property type="project" value="TreeGrafter"/>
</dbReference>
<dbReference type="Gene3D" id="3.50.50.60">
    <property type="entry name" value="FAD/NAD(P)-binding domain"/>
    <property type="match status" value="2"/>
</dbReference>
<evidence type="ECO:0000313" key="4">
    <source>
        <dbReference type="Proteomes" id="UP000263993"/>
    </source>
</evidence>
<gene>
    <name evidence="3" type="ORF">DXH78_08870</name>
</gene>
<dbReference type="EMBL" id="QRGO01000001">
    <property type="protein sequence ID" value="RDV04664.1"/>
    <property type="molecule type" value="Genomic_DNA"/>
</dbReference>
<dbReference type="SUPFAM" id="SSF51905">
    <property type="entry name" value="FAD/NAD(P)-binding domain"/>
    <property type="match status" value="1"/>
</dbReference>
<dbReference type="InterPro" id="IPR036188">
    <property type="entry name" value="FAD/NAD-bd_sf"/>
</dbReference>
<organism evidence="3 4">
    <name type="scientific">Undibacter mobilis</name>
    <dbReference type="NCBI Taxonomy" id="2292256"/>
    <lineage>
        <taxon>Bacteria</taxon>
        <taxon>Pseudomonadati</taxon>
        <taxon>Pseudomonadota</taxon>
        <taxon>Alphaproteobacteria</taxon>
        <taxon>Hyphomicrobiales</taxon>
        <taxon>Nitrobacteraceae</taxon>
        <taxon>Undibacter</taxon>
    </lineage>
</organism>
<dbReference type="InterPro" id="IPR006076">
    <property type="entry name" value="FAD-dep_OxRdtase"/>
</dbReference>
<dbReference type="OrthoDB" id="9805337at2"/>
<keyword evidence="4" id="KW-1185">Reference proteome</keyword>
<dbReference type="SUPFAM" id="SSF54373">
    <property type="entry name" value="FAD-linked reductases, C-terminal domain"/>
    <property type="match status" value="1"/>
</dbReference>
<keyword evidence="1" id="KW-0560">Oxidoreductase</keyword>
<evidence type="ECO:0000256" key="1">
    <source>
        <dbReference type="ARBA" id="ARBA00023002"/>
    </source>
</evidence>
<reference evidence="4" key="1">
    <citation type="submission" date="2018-08" db="EMBL/GenBank/DDBJ databases">
        <authorList>
            <person name="Kim S.-J."/>
            <person name="Jung G.-Y."/>
        </authorList>
    </citation>
    <scope>NUCLEOTIDE SEQUENCE [LARGE SCALE GENOMIC DNA]</scope>
    <source>
        <strain evidence="4">GY_H</strain>
    </source>
</reference>
<evidence type="ECO:0000313" key="3">
    <source>
        <dbReference type="EMBL" id="RDV04664.1"/>
    </source>
</evidence>
<dbReference type="RefSeq" id="WP_115516688.1">
    <property type="nucleotide sequence ID" value="NZ_QRGO01000001.1"/>
</dbReference>
<proteinExistence type="predicted"/>
<dbReference type="AlphaFoldDB" id="A0A371BAS3"/>